<reference evidence="1 2" key="1">
    <citation type="submission" date="2020-04" db="EMBL/GenBank/DDBJ databases">
        <title>Luteolibacter sp. G-1-1-1 isolated from soil.</title>
        <authorList>
            <person name="Dahal R.H."/>
        </authorList>
    </citation>
    <scope>NUCLEOTIDE SEQUENCE [LARGE SCALE GENOMIC DNA]</scope>
    <source>
        <strain evidence="1 2">G-1-1-1</strain>
    </source>
</reference>
<proteinExistence type="predicted"/>
<gene>
    <name evidence="1" type="ORF">HHL09_18260</name>
</gene>
<dbReference type="Proteomes" id="UP000501812">
    <property type="component" value="Chromosome"/>
</dbReference>
<dbReference type="EMBL" id="CP051774">
    <property type="protein sequence ID" value="QJE97638.1"/>
    <property type="molecule type" value="Genomic_DNA"/>
</dbReference>
<dbReference type="KEGG" id="luo:HHL09_18260"/>
<accession>A0A858RMF4</accession>
<evidence type="ECO:0000313" key="1">
    <source>
        <dbReference type="EMBL" id="QJE97638.1"/>
    </source>
</evidence>
<organism evidence="1 2">
    <name type="scientific">Luteolibacter luteus</name>
    <dbReference type="NCBI Taxonomy" id="2728835"/>
    <lineage>
        <taxon>Bacteria</taxon>
        <taxon>Pseudomonadati</taxon>
        <taxon>Verrucomicrobiota</taxon>
        <taxon>Verrucomicrobiia</taxon>
        <taxon>Verrucomicrobiales</taxon>
        <taxon>Verrucomicrobiaceae</taxon>
        <taxon>Luteolibacter</taxon>
    </lineage>
</organism>
<keyword evidence="2" id="KW-1185">Reference proteome</keyword>
<dbReference type="AlphaFoldDB" id="A0A858RMF4"/>
<name>A0A858RMF4_9BACT</name>
<dbReference type="RefSeq" id="WP_169456064.1">
    <property type="nucleotide sequence ID" value="NZ_CP051774.1"/>
</dbReference>
<protein>
    <submittedName>
        <fullName evidence="1">Uncharacterized protein</fullName>
    </submittedName>
</protein>
<evidence type="ECO:0000313" key="2">
    <source>
        <dbReference type="Proteomes" id="UP000501812"/>
    </source>
</evidence>
<sequence length="88" mass="10087">MTSSRHRQALAQYEDRFGSYSGEKYISPSECPEDRRALVAEIEVSAAAVLIADHLAPYAEGIYPERSAEKLEHLYSRVRNWDPHLPRK</sequence>